<reference evidence="1 2" key="1">
    <citation type="submission" date="2016-09" db="EMBL/GenBank/DDBJ databases">
        <title>Acidihalobacter prosperus V6 (DSM14174).</title>
        <authorList>
            <person name="Khaleque H.N."/>
            <person name="Ramsay J.P."/>
            <person name="Murphy R.J.T."/>
            <person name="Kaksonen A.H."/>
            <person name="Boxall N.J."/>
            <person name="Watkin E.L.J."/>
        </authorList>
    </citation>
    <scope>NUCLEOTIDE SEQUENCE [LARGE SCALE GENOMIC DNA]</scope>
    <source>
        <strain evidence="1 2">V6</strain>
        <plasmid evidence="2">papv6</plasmid>
    </source>
</reference>
<dbReference type="Proteomes" id="UP000095342">
    <property type="component" value="Plasmid pAPV6"/>
</dbReference>
<evidence type="ECO:0000313" key="2">
    <source>
        <dbReference type="Proteomes" id="UP000095342"/>
    </source>
</evidence>
<keyword evidence="2" id="KW-1185">Reference proteome</keyword>
<evidence type="ECO:0000313" key="1">
    <source>
        <dbReference type="EMBL" id="AOV18809.1"/>
    </source>
</evidence>
<name>A0A1D8KCX9_9GAMM</name>
<geneLocation type="plasmid" evidence="2">
    <name>papv6</name>
</geneLocation>
<gene>
    <name evidence="1" type="ORF">BJI67_16350</name>
</gene>
<dbReference type="AlphaFoldDB" id="A0A1D8KCX9"/>
<dbReference type="KEGG" id="aaeo:BJI67_16350"/>
<sequence length="107" mass="11745">MAGDGLHHPCAPITVWKDSVVQTPSPLSPDLTSALTACDAAVWIRHAEHDPTYTALLELLDRYCAGDICQDDLMRAVAYCDPYYQAIVCCVVKQMGLDTQLGRHVID</sequence>
<keyword evidence="1" id="KW-0614">Plasmid</keyword>
<dbReference type="EMBL" id="CP017449">
    <property type="protein sequence ID" value="AOV18809.1"/>
    <property type="molecule type" value="Genomic_DNA"/>
</dbReference>
<organism evidence="1 2">
    <name type="scientific">Acidihalobacter aeolianus</name>
    <dbReference type="NCBI Taxonomy" id="2792603"/>
    <lineage>
        <taxon>Bacteria</taxon>
        <taxon>Pseudomonadati</taxon>
        <taxon>Pseudomonadota</taxon>
        <taxon>Gammaproteobacteria</taxon>
        <taxon>Chromatiales</taxon>
        <taxon>Ectothiorhodospiraceae</taxon>
        <taxon>Acidihalobacter</taxon>
    </lineage>
</organism>
<protein>
    <submittedName>
        <fullName evidence="1">Uncharacterized protein</fullName>
    </submittedName>
</protein>
<proteinExistence type="predicted"/>
<accession>A0A1D8KCX9</accession>